<evidence type="ECO:0000313" key="4">
    <source>
        <dbReference type="Proteomes" id="UP000260793"/>
    </source>
</evidence>
<dbReference type="EMBL" id="QSQN01000012">
    <property type="protein sequence ID" value="RGK40933.1"/>
    <property type="molecule type" value="Genomic_DNA"/>
</dbReference>
<accession>A0A3E4LTW5</accession>
<keyword evidence="1 3" id="KW-0378">Hydrolase</keyword>
<feature type="domain" description="BD-FAE-like" evidence="2">
    <location>
        <begin position="33"/>
        <end position="221"/>
    </location>
</feature>
<dbReference type="Pfam" id="PF20434">
    <property type="entry name" value="BD-FAE"/>
    <property type="match status" value="1"/>
</dbReference>
<evidence type="ECO:0000259" key="2">
    <source>
        <dbReference type="Pfam" id="PF20434"/>
    </source>
</evidence>
<dbReference type="AlphaFoldDB" id="A0A3E4LTW5"/>
<dbReference type="InterPro" id="IPR049492">
    <property type="entry name" value="BD-FAE-like_dom"/>
</dbReference>
<protein>
    <submittedName>
        <fullName evidence="3">Alpha/beta hydrolase</fullName>
    </submittedName>
</protein>
<dbReference type="InterPro" id="IPR050300">
    <property type="entry name" value="GDXG_lipolytic_enzyme"/>
</dbReference>
<dbReference type="RefSeq" id="WP_117687989.1">
    <property type="nucleotide sequence ID" value="NZ_QSQN01000012.1"/>
</dbReference>
<dbReference type="Gene3D" id="3.40.50.1820">
    <property type="entry name" value="alpha/beta hydrolase"/>
    <property type="match status" value="1"/>
</dbReference>
<gene>
    <name evidence="3" type="ORF">DXD17_05905</name>
</gene>
<sequence length="331" mass="37497">MKGQRTEIWKKEEYSYEGAHGFIPVMVSYMHEDDKIHPAMVVVPGGGYRQVSRTEAHLVAMDFYEADYNVFVLVYTVNPLDEVPLEMQPLQDISRAIRMIRGKAEEYRITPEQIAVCGFSAGGHLCASLSVHWKDIKDPDPVYDRVSNRPDAAILAYPVITAGKAAHPGSFVALFGENPDQKDLDYMSLEKHVTADTPPCFLWQTATDESVPVENSYLFAKACKEAGVPYAHHVFSDGVHGMSVATEDWLEERGREPYTMEQIRLLSEAILRGETRFEKKTGEELLAKYGISRSAPEKWSRDEKEHLRKVLKEVGAWRMLAKCWLAAVWDV</sequence>
<organism evidence="3 4">
    <name type="scientific">[Ruminococcus] lactaris</name>
    <dbReference type="NCBI Taxonomy" id="46228"/>
    <lineage>
        <taxon>Bacteria</taxon>
        <taxon>Bacillati</taxon>
        <taxon>Bacillota</taxon>
        <taxon>Clostridia</taxon>
        <taxon>Lachnospirales</taxon>
        <taxon>Lachnospiraceae</taxon>
        <taxon>Mediterraneibacter</taxon>
    </lineage>
</organism>
<dbReference type="SUPFAM" id="SSF53474">
    <property type="entry name" value="alpha/beta-Hydrolases"/>
    <property type="match status" value="1"/>
</dbReference>
<dbReference type="Proteomes" id="UP000260793">
    <property type="component" value="Unassembled WGS sequence"/>
</dbReference>
<dbReference type="PANTHER" id="PTHR48081">
    <property type="entry name" value="AB HYDROLASE SUPERFAMILY PROTEIN C4A8.06C"/>
    <property type="match status" value="1"/>
</dbReference>
<reference evidence="3 4" key="1">
    <citation type="submission" date="2018-08" db="EMBL/GenBank/DDBJ databases">
        <title>A genome reference for cultivated species of the human gut microbiota.</title>
        <authorList>
            <person name="Zou Y."/>
            <person name="Xue W."/>
            <person name="Luo G."/>
        </authorList>
    </citation>
    <scope>NUCLEOTIDE SEQUENCE [LARGE SCALE GENOMIC DNA]</scope>
    <source>
        <strain evidence="3 4">TF11-7</strain>
    </source>
</reference>
<dbReference type="GO" id="GO:0016787">
    <property type="term" value="F:hydrolase activity"/>
    <property type="evidence" value="ECO:0007669"/>
    <property type="project" value="UniProtKB-KW"/>
</dbReference>
<dbReference type="InterPro" id="IPR029058">
    <property type="entry name" value="AB_hydrolase_fold"/>
</dbReference>
<dbReference type="PANTHER" id="PTHR48081:SF6">
    <property type="entry name" value="PEPTIDASE S9 PROLYL OLIGOPEPTIDASE CATALYTIC DOMAIN-CONTAINING PROTEIN"/>
    <property type="match status" value="1"/>
</dbReference>
<evidence type="ECO:0000256" key="1">
    <source>
        <dbReference type="ARBA" id="ARBA00022801"/>
    </source>
</evidence>
<comment type="caution">
    <text evidence="3">The sequence shown here is derived from an EMBL/GenBank/DDBJ whole genome shotgun (WGS) entry which is preliminary data.</text>
</comment>
<name>A0A3E4LTW5_9FIRM</name>
<proteinExistence type="predicted"/>
<evidence type="ECO:0000313" key="3">
    <source>
        <dbReference type="EMBL" id="RGK40933.1"/>
    </source>
</evidence>